<comment type="caution">
    <text evidence="2">The sequence shown here is derived from an EMBL/GenBank/DDBJ whole genome shotgun (WGS) entry which is preliminary data.</text>
</comment>
<reference evidence="2" key="1">
    <citation type="submission" date="2023-03" db="EMBL/GenBank/DDBJ databases">
        <authorList>
            <person name="Steffen K."/>
            <person name="Cardenas P."/>
        </authorList>
    </citation>
    <scope>NUCLEOTIDE SEQUENCE</scope>
</reference>
<dbReference type="EMBL" id="CASHTH010002074">
    <property type="protein sequence ID" value="CAI8024415.1"/>
    <property type="molecule type" value="Genomic_DNA"/>
</dbReference>
<feature type="non-terminal residue" evidence="2">
    <location>
        <position position="244"/>
    </location>
</feature>
<sequence>MAKRSLDFNEPQSTPKKKSKEATEQLMPLSPTHITSPDRDATINGIIACLSPVRPSKYFDGELTDGNTIIRFVGFRKEQRRRLHSYCEQKQPITLKNCQVQLNKFNHQLEILLKNDTQIESSTMQFSVPDMKTVGSQEIQLNELSEQDEYDKVTIKAQVIKVNEPQKFGPGKLKQEVIIADSTATAKLMLWESDVNMLLETKSYQMSKLVVRSYLGEKNLSVPSTGSTIEETDDLENVIAQPES</sequence>
<dbReference type="Gene3D" id="2.40.50.140">
    <property type="entry name" value="Nucleic acid-binding proteins"/>
    <property type="match status" value="1"/>
</dbReference>
<feature type="region of interest" description="Disordered" evidence="1">
    <location>
        <begin position="1"/>
        <end position="37"/>
    </location>
</feature>
<dbReference type="InterPro" id="IPR012340">
    <property type="entry name" value="NA-bd_OB-fold"/>
</dbReference>
<name>A0AA35WRW0_GEOBA</name>
<protein>
    <submittedName>
        <fullName evidence="2">Uncharacterized protein</fullName>
    </submittedName>
</protein>
<proteinExistence type="predicted"/>
<gene>
    <name evidence="2" type="ORF">GBAR_LOCUS14177</name>
</gene>
<organism evidence="2 3">
    <name type="scientific">Geodia barretti</name>
    <name type="common">Barrett's horny sponge</name>
    <dbReference type="NCBI Taxonomy" id="519541"/>
    <lineage>
        <taxon>Eukaryota</taxon>
        <taxon>Metazoa</taxon>
        <taxon>Porifera</taxon>
        <taxon>Demospongiae</taxon>
        <taxon>Heteroscleromorpha</taxon>
        <taxon>Tetractinellida</taxon>
        <taxon>Astrophorina</taxon>
        <taxon>Geodiidae</taxon>
        <taxon>Geodia</taxon>
    </lineage>
</organism>
<accession>A0AA35WRW0</accession>
<evidence type="ECO:0000313" key="2">
    <source>
        <dbReference type="EMBL" id="CAI8024415.1"/>
    </source>
</evidence>
<keyword evidence="3" id="KW-1185">Reference proteome</keyword>
<evidence type="ECO:0000313" key="3">
    <source>
        <dbReference type="Proteomes" id="UP001174909"/>
    </source>
</evidence>
<evidence type="ECO:0000256" key="1">
    <source>
        <dbReference type="SAM" id="MobiDB-lite"/>
    </source>
</evidence>
<dbReference type="Proteomes" id="UP001174909">
    <property type="component" value="Unassembled WGS sequence"/>
</dbReference>
<dbReference type="SUPFAM" id="SSF50249">
    <property type="entry name" value="Nucleic acid-binding proteins"/>
    <property type="match status" value="1"/>
</dbReference>
<dbReference type="AlphaFoldDB" id="A0AA35WRW0"/>